<sequence>GQNKNGQLNIAVDSIVWPGSNSQGLSSATTIPISRCSEPCHVGELKQFQGDSCCWVCTPCNETSIVVDSQEHERCELCPI</sequence>
<protein>
    <recommendedName>
        <fullName evidence="1">GPCR family 3 nine cysteines domain-containing protein</fullName>
    </recommendedName>
</protein>
<evidence type="ECO:0000313" key="2">
    <source>
        <dbReference type="EMBL" id="CAF4562319.1"/>
    </source>
</evidence>
<organism evidence="3 4">
    <name type="scientific">Rotaria magnacalcarata</name>
    <dbReference type="NCBI Taxonomy" id="392030"/>
    <lineage>
        <taxon>Eukaryota</taxon>
        <taxon>Metazoa</taxon>
        <taxon>Spiralia</taxon>
        <taxon>Gnathifera</taxon>
        <taxon>Rotifera</taxon>
        <taxon>Eurotatoria</taxon>
        <taxon>Bdelloidea</taxon>
        <taxon>Philodinida</taxon>
        <taxon>Philodinidae</taxon>
        <taxon>Rotaria</taxon>
    </lineage>
</organism>
<evidence type="ECO:0000259" key="1">
    <source>
        <dbReference type="Pfam" id="PF07562"/>
    </source>
</evidence>
<feature type="domain" description="GPCR family 3 nine cysteines" evidence="1">
    <location>
        <begin position="31"/>
        <end position="79"/>
    </location>
</feature>
<dbReference type="Proteomes" id="UP000681720">
    <property type="component" value="Unassembled WGS sequence"/>
</dbReference>
<feature type="non-terminal residue" evidence="3">
    <location>
        <position position="1"/>
    </location>
</feature>
<dbReference type="InterPro" id="IPR038550">
    <property type="entry name" value="GPCR_3_9-Cys_sf"/>
</dbReference>
<dbReference type="Gene3D" id="2.10.50.30">
    <property type="entry name" value="GPCR, family 3, nine cysteines domain"/>
    <property type="match status" value="1"/>
</dbReference>
<dbReference type="GO" id="GO:0004930">
    <property type="term" value="F:G protein-coupled receptor activity"/>
    <property type="evidence" value="ECO:0007669"/>
    <property type="project" value="InterPro"/>
</dbReference>
<accession>A0A8S3DKW1</accession>
<name>A0A8S3DKW1_9BILA</name>
<evidence type="ECO:0000313" key="3">
    <source>
        <dbReference type="EMBL" id="CAF4982584.1"/>
    </source>
</evidence>
<evidence type="ECO:0000313" key="4">
    <source>
        <dbReference type="Proteomes" id="UP000681720"/>
    </source>
</evidence>
<dbReference type="EMBL" id="CAJOBJ010095443">
    <property type="protein sequence ID" value="CAF4562319.1"/>
    <property type="molecule type" value="Genomic_DNA"/>
</dbReference>
<dbReference type="InterPro" id="IPR011500">
    <property type="entry name" value="GPCR_3_9-Cys_dom"/>
</dbReference>
<feature type="non-terminal residue" evidence="3">
    <location>
        <position position="80"/>
    </location>
</feature>
<dbReference type="Pfam" id="PF07562">
    <property type="entry name" value="NCD3G"/>
    <property type="match status" value="1"/>
</dbReference>
<gene>
    <name evidence="2" type="ORF">GIL414_LOCUS37301</name>
    <name evidence="3" type="ORF">GIL414_LOCUS56133</name>
</gene>
<proteinExistence type="predicted"/>
<reference evidence="3" key="1">
    <citation type="submission" date="2021-02" db="EMBL/GenBank/DDBJ databases">
        <authorList>
            <person name="Nowell W R."/>
        </authorList>
    </citation>
    <scope>NUCLEOTIDE SEQUENCE</scope>
</reference>
<dbReference type="AlphaFoldDB" id="A0A8S3DKW1"/>
<dbReference type="EMBL" id="CAJOBJ010200840">
    <property type="protein sequence ID" value="CAF4982584.1"/>
    <property type="molecule type" value="Genomic_DNA"/>
</dbReference>
<comment type="caution">
    <text evidence="3">The sequence shown here is derived from an EMBL/GenBank/DDBJ whole genome shotgun (WGS) entry which is preliminary data.</text>
</comment>